<name>A0ABV0FVA9_9BURK</name>
<dbReference type="RefSeq" id="WP_347702687.1">
    <property type="nucleotide sequence ID" value="NZ_JBDPZD010000001.1"/>
</dbReference>
<proteinExistence type="predicted"/>
<evidence type="ECO:0000313" key="3">
    <source>
        <dbReference type="Proteomes" id="UP001495147"/>
    </source>
</evidence>
<gene>
    <name evidence="2" type="ORF">ABDJ85_00090</name>
</gene>
<feature type="transmembrane region" description="Helical" evidence="1">
    <location>
        <begin position="31"/>
        <end position="55"/>
    </location>
</feature>
<keyword evidence="1" id="KW-1133">Transmembrane helix</keyword>
<keyword evidence="1" id="KW-0472">Membrane</keyword>
<reference evidence="2 3" key="1">
    <citation type="submission" date="2024-05" db="EMBL/GenBank/DDBJ databases">
        <title>Roseateles sp. DJS-2-20 16S ribosomal RNA gene Genome sequencing and assembly.</title>
        <authorList>
            <person name="Woo H."/>
        </authorList>
    </citation>
    <scope>NUCLEOTIDE SEQUENCE [LARGE SCALE GENOMIC DNA]</scope>
    <source>
        <strain evidence="2 3">DJS-2-20</strain>
    </source>
</reference>
<comment type="caution">
    <text evidence="2">The sequence shown here is derived from an EMBL/GenBank/DDBJ whole genome shotgun (WGS) entry which is preliminary data.</text>
</comment>
<evidence type="ECO:0000256" key="1">
    <source>
        <dbReference type="SAM" id="Phobius"/>
    </source>
</evidence>
<accession>A0ABV0FVA9</accession>
<evidence type="ECO:0000313" key="2">
    <source>
        <dbReference type="EMBL" id="MEO3689845.1"/>
    </source>
</evidence>
<organism evidence="2 3">
    <name type="scientific">Roseateles paludis</name>
    <dbReference type="NCBI Taxonomy" id="3145238"/>
    <lineage>
        <taxon>Bacteria</taxon>
        <taxon>Pseudomonadati</taxon>
        <taxon>Pseudomonadota</taxon>
        <taxon>Betaproteobacteria</taxon>
        <taxon>Burkholderiales</taxon>
        <taxon>Sphaerotilaceae</taxon>
        <taxon>Roseateles</taxon>
    </lineage>
</organism>
<dbReference type="Proteomes" id="UP001495147">
    <property type="component" value="Unassembled WGS sequence"/>
</dbReference>
<keyword evidence="3" id="KW-1185">Reference proteome</keyword>
<keyword evidence="1" id="KW-0812">Transmembrane</keyword>
<dbReference type="EMBL" id="JBDPZD010000001">
    <property type="protein sequence ID" value="MEO3689845.1"/>
    <property type="molecule type" value="Genomic_DNA"/>
</dbReference>
<sequence length="65" mass="6952">MSEPKRARNRLAESLADVVDVVGMATFGSGAAAGVAFGRFLLGGALTATALGVYLRFARRRRLRR</sequence>
<protein>
    <submittedName>
        <fullName evidence="2">Uncharacterized protein</fullName>
    </submittedName>
</protein>